<feature type="transmembrane region" description="Helical" evidence="9">
    <location>
        <begin position="123"/>
        <end position="143"/>
    </location>
</feature>
<evidence type="ECO:0000256" key="3">
    <source>
        <dbReference type="ARBA" id="ARBA00022553"/>
    </source>
</evidence>
<dbReference type="Proteomes" id="UP001231362">
    <property type="component" value="Unassembled WGS sequence"/>
</dbReference>
<keyword evidence="9" id="KW-1133">Transmembrane helix</keyword>
<keyword evidence="9" id="KW-0472">Membrane</keyword>
<evidence type="ECO:0000256" key="5">
    <source>
        <dbReference type="ARBA" id="ARBA00022741"/>
    </source>
</evidence>
<evidence type="ECO:0000313" key="12">
    <source>
        <dbReference type="Proteomes" id="UP001231362"/>
    </source>
</evidence>
<dbReference type="PANTHER" id="PTHR24421:SF10">
    <property type="entry name" value="NITRATE_NITRITE SENSOR PROTEIN NARQ"/>
    <property type="match status" value="1"/>
</dbReference>
<dbReference type="InterPro" id="IPR050482">
    <property type="entry name" value="Sensor_HK_TwoCompSys"/>
</dbReference>
<dbReference type="InterPro" id="IPR011712">
    <property type="entry name" value="Sig_transdc_His_kin_sub3_dim/P"/>
</dbReference>
<gene>
    <name evidence="11" type="ORF">J2S07_000139</name>
</gene>
<keyword evidence="6 11" id="KW-0418">Kinase</keyword>
<sequence length="369" mass="43063">MLPFYVRTILFISIWVLVFLSQVTQSGALLIFFCAFSLAIYFFIPIFKRKLIPIVFLEAITLLYCFLFEEHLTAMFLLLILLYCFDSTFYLKPFSYRIKLIPISFILLMYLFFVQNLPYIDAFNYAILILLLLLVLLVCNALYYRSSEQKNLYEELLDEYRKIKRSVLRNEKATRIEERARIAREMHDSVGHKLTALSMQIEMLLMKEENEMLRSMKNTVNESLEETRKAVRSLTMEDFEGISSVIQLIRKLESESQLRIHFTTKQGTLSLGLSNQTNIVLYRVLQESLTNAMKYGSSREVYVTLGVSSIGQLTFEIKNKFDSTRPVHEGFGLRNMRKRVEEIGGSLSIYQLEGFFILEGVIPVEEEKS</sequence>
<comment type="caution">
    <text evidence="11">The sequence shown here is derived from an EMBL/GenBank/DDBJ whole genome shotgun (WGS) entry which is preliminary data.</text>
</comment>
<keyword evidence="4" id="KW-0808">Transferase</keyword>
<feature type="transmembrane region" description="Helical" evidence="9">
    <location>
        <begin position="27"/>
        <end position="44"/>
    </location>
</feature>
<keyword evidence="9" id="KW-0812">Transmembrane</keyword>
<keyword evidence="3" id="KW-0597">Phosphoprotein</keyword>
<keyword evidence="5" id="KW-0547">Nucleotide-binding</keyword>
<dbReference type="Pfam" id="PF07730">
    <property type="entry name" value="HisKA_3"/>
    <property type="match status" value="1"/>
</dbReference>
<keyword evidence="12" id="KW-1185">Reference proteome</keyword>
<evidence type="ECO:0000256" key="6">
    <source>
        <dbReference type="ARBA" id="ARBA00022777"/>
    </source>
</evidence>
<keyword evidence="7" id="KW-0067">ATP-binding</keyword>
<dbReference type="InterPro" id="IPR036890">
    <property type="entry name" value="HATPase_C_sf"/>
</dbReference>
<accession>A0ABT9UYT1</accession>
<evidence type="ECO:0000256" key="9">
    <source>
        <dbReference type="SAM" id="Phobius"/>
    </source>
</evidence>
<evidence type="ECO:0000256" key="4">
    <source>
        <dbReference type="ARBA" id="ARBA00022679"/>
    </source>
</evidence>
<dbReference type="EC" id="2.7.13.3" evidence="2"/>
<evidence type="ECO:0000256" key="2">
    <source>
        <dbReference type="ARBA" id="ARBA00012438"/>
    </source>
</evidence>
<dbReference type="SUPFAM" id="SSF55874">
    <property type="entry name" value="ATPase domain of HSP90 chaperone/DNA topoisomerase II/histidine kinase"/>
    <property type="match status" value="1"/>
</dbReference>
<reference evidence="11 12" key="1">
    <citation type="submission" date="2023-07" db="EMBL/GenBank/DDBJ databases">
        <title>Genomic Encyclopedia of Type Strains, Phase IV (KMG-IV): sequencing the most valuable type-strain genomes for metagenomic binning, comparative biology and taxonomic classification.</title>
        <authorList>
            <person name="Goeker M."/>
        </authorList>
    </citation>
    <scope>NUCLEOTIDE SEQUENCE [LARGE SCALE GENOMIC DNA]</scope>
    <source>
        <strain evidence="11 12">DSM 23948</strain>
    </source>
</reference>
<name>A0ABT9UYT1_9BACL</name>
<keyword evidence="8" id="KW-0902">Two-component regulatory system</keyword>
<dbReference type="Gene3D" id="3.30.565.10">
    <property type="entry name" value="Histidine kinase-like ATPase, C-terminal domain"/>
    <property type="match status" value="1"/>
</dbReference>
<protein>
    <recommendedName>
        <fullName evidence="2">histidine kinase</fullName>
        <ecNumber evidence="2">2.7.13.3</ecNumber>
    </recommendedName>
</protein>
<dbReference type="Gene3D" id="1.20.5.1930">
    <property type="match status" value="1"/>
</dbReference>
<dbReference type="GO" id="GO:0016301">
    <property type="term" value="F:kinase activity"/>
    <property type="evidence" value="ECO:0007669"/>
    <property type="project" value="UniProtKB-KW"/>
</dbReference>
<dbReference type="RefSeq" id="WP_307148467.1">
    <property type="nucleotide sequence ID" value="NZ_JAUSTU010000001.1"/>
</dbReference>
<evidence type="ECO:0000259" key="10">
    <source>
        <dbReference type="Pfam" id="PF07730"/>
    </source>
</evidence>
<feature type="transmembrane region" description="Helical" evidence="9">
    <location>
        <begin position="5"/>
        <end position="21"/>
    </location>
</feature>
<proteinExistence type="predicted"/>
<dbReference type="PANTHER" id="PTHR24421">
    <property type="entry name" value="NITRATE/NITRITE SENSOR PROTEIN NARX-RELATED"/>
    <property type="match status" value="1"/>
</dbReference>
<dbReference type="CDD" id="cd16917">
    <property type="entry name" value="HATPase_UhpB-NarQ-NarX-like"/>
    <property type="match status" value="1"/>
</dbReference>
<evidence type="ECO:0000256" key="1">
    <source>
        <dbReference type="ARBA" id="ARBA00000085"/>
    </source>
</evidence>
<organism evidence="11 12">
    <name type="scientific">Anoxybacillus andreesenii</name>
    <dbReference type="NCBI Taxonomy" id="1325932"/>
    <lineage>
        <taxon>Bacteria</taxon>
        <taxon>Bacillati</taxon>
        <taxon>Bacillota</taxon>
        <taxon>Bacilli</taxon>
        <taxon>Bacillales</taxon>
        <taxon>Anoxybacillaceae</taxon>
        <taxon>Anoxybacillus</taxon>
    </lineage>
</organism>
<feature type="domain" description="Signal transduction histidine kinase subgroup 3 dimerisation and phosphoacceptor" evidence="10">
    <location>
        <begin position="178"/>
        <end position="235"/>
    </location>
</feature>
<comment type="catalytic activity">
    <reaction evidence="1">
        <text>ATP + protein L-histidine = ADP + protein N-phospho-L-histidine.</text>
        <dbReference type="EC" id="2.7.13.3"/>
    </reaction>
</comment>
<feature type="transmembrane region" description="Helical" evidence="9">
    <location>
        <begin position="98"/>
        <end position="117"/>
    </location>
</feature>
<evidence type="ECO:0000256" key="7">
    <source>
        <dbReference type="ARBA" id="ARBA00022840"/>
    </source>
</evidence>
<dbReference type="EMBL" id="JAUSTU010000001">
    <property type="protein sequence ID" value="MDQ0153841.1"/>
    <property type="molecule type" value="Genomic_DNA"/>
</dbReference>
<evidence type="ECO:0000313" key="11">
    <source>
        <dbReference type="EMBL" id="MDQ0153841.1"/>
    </source>
</evidence>
<evidence type="ECO:0000256" key="8">
    <source>
        <dbReference type="ARBA" id="ARBA00023012"/>
    </source>
</evidence>